<evidence type="ECO:0000256" key="2">
    <source>
        <dbReference type="SAM" id="SignalP"/>
    </source>
</evidence>
<dbReference type="PROSITE" id="PS51257">
    <property type="entry name" value="PROKAR_LIPOPROTEIN"/>
    <property type="match status" value="1"/>
</dbReference>
<keyword evidence="4" id="KW-1185">Reference proteome</keyword>
<proteinExistence type="predicted"/>
<name>C6XCQ5_METGS</name>
<gene>
    <name evidence="3" type="ordered locus">Msip34_1083</name>
</gene>
<evidence type="ECO:0000313" key="3">
    <source>
        <dbReference type="EMBL" id="ACT50330.1"/>
    </source>
</evidence>
<reference evidence="3 4" key="2">
    <citation type="journal article" date="2011" name="J. Bacteriol.">
        <title>Genomes of three methylotrophs from a single niche uncover genetic and metabolic divergence of Methylophilaceae.</title>
        <authorList>
            <person name="Lapidus A."/>
            <person name="Clum A."/>
            <person name="Labutti K."/>
            <person name="Kaluzhnaya M.G."/>
            <person name="Lim S."/>
            <person name="Beck D.A."/>
            <person name="Glavina Del Rio T."/>
            <person name="Nolan M."/>
            <person name="Mavromatis K."/>
            <person name="Huntemann M."/>
            <person name="Lucas S."/>
            <person name="Lidstrom M.E."/>
            <person name="Ivanova N."/>
            <person name="Chistoserdova L."/>
        </authorList>
    </citation>
    <scope>NUCLEOTIDE SEQUENCE [LARGE SCALE GENOMIC DNA]</scope>
    <source>
        <strain evidence="3 4">SIP3-4</strain>
    </source>
</reference>
<feature type="region of interest" description="Disordered" evidence="1">
    <location>
        <begin position="23"/>
        <end position="93"/>
    </location>
</feature>
<sequence precursor="true">MMKSWPSSLITIAMTAALMTACSKPEPATPETAEAPAATTPPPAAAPESAPAAPAASGKAEPGGYVPAEHEKVAPAPEGTEPHTAAPDETKTE</sequence>
<feature type="compositionally biased region" description="Low complexity" evidence="1">
    <location>
        <begin position="23"/>
        <end position="38"/>
    </location>
</feature>
<reference evidence="4" key="1">
    <citation type="submission" date="2009-07" db="EMBL/GenBank/DDBJ databases">
        <title>Complete sequence of chromosome of Methylovorus sp. SIP3-4.</title>
        <authorList>
            <person name="Lucas S."/>
            <person name="Copeland A."/>
            <person name="Lapidus A."/>
            <person name="Glavina del Rio T."/>
            <person name="Tice H."/>
            <person name="Bruce D."/>
            <person name="Goodwin L."/>
            <person name="Pitluck S."/>
            <person name="Clum A."/>
            <person name="Larimer F."/>
            <person name="Land M."/>
            <person name="Hauser L."/>
            <person name="Kyrpides N."/>
            <person name="Mikhailova N."/>
            <person name="Kayluzhnaya M."/>
            <person name="Chistoserdova L."/>
        </authorList>
    </citation>
    <scope>NUCLEOTIDE SEQUENCE [LARGE SCALE GENOMIC DNA]</scope>
    <source>
        <strain evidence="4">SIP3-4</strain>
    </source>
</reference>
<keyword evidence="2" id="KW-0732">Signal</keyword>
<accession>C6XCQ5</accession>
<organism evidence="3 4">
    <name type="scientific">Methylovorus glucosotrophus (strain SIP3-4)</name>
    <dbReference type="NCBI Taxonomy" id="582744"/>
    <lineage>
        <taxon>Bacteria</taxon>
        <taxon>Pseudomonadati</taxon>
        <taxon>Pseudomonadota</taxon>
        <taxon>Betaproteobacteria</taxon>
        <taxon>Nitrosomonadales</taxon>
        <taxon>Methylophilaceae</taxon>
        <taxon>Methylovorus</taxon>
    </lineage>
</organism>
<feature type="compositionally biased region" description="Low complexity" evidence="1">
    <location>
        <begin position="46"/>
        <end position="57"/>
    </location>
</feature>
<evidence type="ECO:0000256" key="1">
    <source>
        <dbReference type="SAM" id="MobiDB-lite"/>
    </source>
</evidence>
<dbReference type="KEGG" id="mei:Msip34_1083"/>
<evidence type="ECO:0008006" key="5">
    <source>
        <dbReference type="Google" id="ProtNLM"/>
    </source>
</evidence>
<evidence type="ECO:0000313" key="4">
    <source>
        <dbReference type="Proteomes" id="UP000002743"/>
    </source>
</evidence>
<dbReference type="EMBL" id="CP001674">
    <property type="protein sequence ID" value="ACT50330.1"/>
    <property type="molecule type" value="Genomic_DNA"/>
</dbReference>
<dbReference type="HOGENOM" id="CLU_2396285_0_0_4"/>
<protein>
    <recommendedName>
        <fullName evidence="5">Lipoprotein</fullName>
    </recommendedName>
</protein>
<dbReference type="Proteomes" id="UP000002743">
    <property type="component" value="Chromosome"/>
</dbReference>
<feature type="chain" id="PRO_5002973743" description="Lipoprotein" evidence="2">
    <location>
        <begin position="22"/>
        <end position="93"/>
    </location>
</feature>
<feature type="signal peptide" evidence="2">
    <location>
        <begin position="1"/>
        <end position="21"/>
    </location>
</feature>
<dbReference type="AlphaFoldDB" id="C6XCQ5"/>